<dbReference type="Proteomes" id="UP000769780">
    <property type="component" value="Unassembled WGS sequence"/>
</dbReference>
<keyword evidence="1" id="KW-0540">Nuclease</keyword>
<dbReference type="RefSeq" id="WP_221874850.1">
    <property type="nucleotide sequence ID" value="NZ_JACWFH010000025.1"/>
</dbReference>
<evidence type="ECO:0000313" key="1">
    <source>
        <dbReference type="EMBL" id="MBY0098632.1"/>
    </source>
</evidence>
<keyword evidence="1" id="KW-0378">Hydrolase</keyword>
<name>A0ABS7K8P0_9BACI</name>
<dbReference type="Pfam" id="PF12639">
    <property type="entry name" value="Colicin-DNase"/>
    <property type="match status" value="1"/>
</dbReference>
<evidence type="ECO:0000313" key="2">
    <source>
        <dbReference type="Proteomes" id="UP000769780"/>
    </source>
</evidence>
<accession>A0ABS7K8P0</accession>
<reference evidence="1 2" key="1">
    <citation type="submission" date="2020-07" db="EMBL/GenBank/DDBJ databases">
        <title>Fungal Genomes of the International Space Station.</title>
        <authorList>
            <person name="Seuylemezian A."/>
            <person name="Singh N.K."/>
            <person name="Wood J."/>
            <person name="Venkateswaran K."/>
        </authorList>
    </citation>
    <scope>NUCLEOTIDE SEQUENCE [LARGE SCALE GENOMIC DNA]</scope>
    <source>
        <strain evidence="1 2">PL-B2</strain>
    </source>
</reference>
<proteinExistence type="predicted"/>
<organism evidence="1 2">
    <name type="scientific">Mesobacillus maritimus</name>
    <dbReference type="NCBI Taxonomy" id="1643336"/>
    <lineage>
        <taxon>Bacteria</taxon>
        <taxon>Bacillati</taxon>
        <taxon>Bacillota</taxon>
        <taxon>Bacilli</taxon>
        <taxon>Bacillales</taxon>
        <taxon>Bacillaceae</taxon>
        <taxon>Mesobacillus</taxon>
    </lineage>
</organism>
<dbReference type="EMBL" id="JACWFH010000025">
    <property type="protein sequence ID" value="MBY0098632.1"/>
    <property type="molecule type" value="Genomic_DNA"/>
</dbReference>
<keyword evidence="2" id="KW-1185">Reference proteome</keyword>
<sequence length="270" mass="29126">MAFFRIIGKGVGKVAGSLIRGSVKLAGRTVKSVLIAGTTKESNRPIGTLGQIIDGVVKGPYEVFSKNETVKVDGKDDLKGLAFNALTGGENPGSYSIKTVGAAYGGQKGDNEKLAEGFVAVMAVGGINPFKEIDVEKKSTKAEQLSNNKVPFVEKKIELPIGEVTGTFPVFVVGFEVQLPEALYLQSDLVHFSYANVELFHAIKSNPDLIHELGLDAKDIEELVKGKTPDGYAWHHHEEAGKLQLVDKDFHQHNGHTGGRELWGGGFENR</sequence>
<keyword evidence="1" id="KW-0255">Endonuclease</keyword>
<comment type="caution">
    <text evidence="1">The sequence shown here is derived from an EMBL/GenBank/DDBJ whole genome shotgun (WGS) entry which is preliminary data.</text>
</comment>
<dbReference type="GO" id="GO:0004519">
    <property type="term" value="F:endonuclease activity"/>
    <property type="evidence" value="ECO:0007669"/>
    <property type="project" value="UniProtKB-KW"/>
</dbReference>
<gene>
    <name evidence="1" type="ORF">H0185_17855</name>
</gene>
<protein>
    <submittedName>
        <fullName evidence="1">HNH endonuclease</fullName>
    </submittedName>
</protein>